<dbReference type="Proteomes" id="UP000601597">
    <property type="component" value="Unassembled WGS sequence"/>
</dbReference>
<protein>
    <recommendedName>
        <fullName evidence="2">Antitoxin ParD</fullName>
    </recommendedName>
</protein>
<dbReference type="Pfam" id="PF03693">
    <property type="entry name" value="ParD_antitoxin"/>
    <property type="match status" value="1"/>
</dbReference>
<evidence type="ECO:0000256" key="2">
    <source>
        <dbReference type="ARBA" id="ARBA00017940"/>
    </source>
</evidence>
<feature type="compositionally biased region" description="Low complexity" evidence="5">
    <location>
        <begin position="77"/>
        <end position="93"/>
    </location>
</feature>
<dbReference type="CDD" id="cd22231">
    <property type="entry name" value="RHH_NikR_HicB-like"/>
    <property type="match status" value="1"/>
</dbReference>
<gene>
    <name evidence="6" type="ORF">GCM10007071_24620</name>
</gene>
<accession>A0ABQ3B3D7</accession>
<organism evidence="6 7">
    <name type="scientific">Marinobacter zhanjiangensis</name>
    <dbReference type="NCBI Taxonomy" id="578215"/>
    <lineage>
        <taxon>Bacteria</taxon>
        <taxon>Pseudomonadati</taxon>
        <taxon>Pseudomonadota</taxon>
        <taxon>Gammaproteobacteria</taxon>
        <taxon>Pseudomonadales</taxon>
        <taxon>Marinobacteraceae</taxon>
        <taxon>Marinobacter</taxon>
    </lineage>
</organism>
<evidence type="ECO:0000313" key="7">
    <source>
        <dbReference type="Proteomes" id="UP000601597"/>
    </source>
</evidence>
<feature type="region of interest" description="Disordered" evidence="5">
    <location>
        <begin position="53"/>
        <end position="93"/>
    </location>
</feature>
<comment type="caution">
    <text evidence="6">The sequence shown here is derived from an EMBL/GenBank/DDBJ whole genome shotgun (WGS) entry which is preliminary data.</text>
</comment>
<dbReference type="EMBL" id="BMXV01000005">
    <property type="protein sequence ID" value="GGY76271.1"/>
    <property type="molecule type" value="Genomic_DNA"/>
</dbReference>
<dbReference type="PANTHER" id="PTHR36582:SF2">
    <property type="entry name" value="ANTITOXIN PARD"/>
    <property type="match status" value="1"/>
</dbReference>
<dbReference type="Gene3D" id="6.10.10.120">
    <property type="entry name" value="Antitoxin ParD1-like"/>
    <property type="match status" value="1"/>
</dbReference>
<evidence type="ECO:0000256" key="1">
    <source>
        <dbReference type="ARBA" id="ARBA00008580"/>
    </source>
</evidence>
<dbReference type="RefSeq" id="WP_189576830.1">
    <property type="nucleotide sequence ID" value="NZ_BMXV01000005.1"/>
</dbReference>
<comment type="similarity">
    <text evidence="1">Belongs to the ParD antitoxin family.</text>
</comment>
<dbReference type="InterPro" id="IPR038296">
    <property type="entry name" value="ParD_sf"/>
</dbReference>
<dbReference type="NCBIfam" id="TIGR02606">
    <property type="entry name" value="antidote_CC2985"/>
    <property type="match status" value="1"/>
</dbReference>
<evidence type="ECO:0000256" key="4">
    <source>
        <dbReference type="ARBA" id="ARBA00037106"/>
    </source>
</evidence>
<keyword evidence="3" id="KW-1277">Toxin-antitoxin system</keyword>
<comment type="function">
    <text evidence="4">Antitoxin component of a type II toxin-antitoxin (TA) system. Neutralizes the effect of toxin ParE.</text>
</comment>
<keyword evidence="7" id="KW-1185">Reference proteome</keyword>
<name>A0ABQ3B3D7_9GAMM</name>
<evidence type="ECO:0000256" key="3">
    <source>
        <dbReference type="ARBA" id="ARBA00022649"/>
    </source>
</evidence>
<dbReference type="PANTHER" id="PTHR36582">
    <property type="entry name" value="ANTITOXIN PARD"/>
    <property type="match status" value="1"/>
</dbReference>
<sequence>MATMNVSLPEPMKDWVESQTRTGRYANTSDYVRDLIRKDQDRAEKIAHMQQLVSEGLDSGEGARTMDQLREDALTNPQADSSPPAASARKIGV</sequence>
<evidence type="ECO:0000256" key="5">
    <source>
        <dbReference type="SAM" id="MobiDB-lite"/>
    </source>
</evidence>
<dbReference type="InterPro" id="IPR022789">
    <property type="entry name" value="ParD"/>
</dbReference>
<dbReference type="SUPFAM" id="SSF47598">
    <property type="entry name" value="Ribbon-helix-helix"/>
    <property type="match status" value="1"/>
</dbReference>
<dbReference type="InterPro" id="IPR010985">
    <property type="entry name" value="Ribbon_hlx_hlx"/>
</dbReference>
<reference evidence="7" key="1">
    <citation type="journal article" date="2019" name="Int. J. Syst. Evol. Microbiol.">
        <title>The Global Catalogue of Microorganisms (GCM) 10K type strain sequencing project: providing services to taxonomists for standard genome sequencing and annotation.</title>
        <authorList>
            <consortium name="The Broad Institute Genomics Platform"/>
            <consortium name="The Broad Institute Genome Sequencing Center for Infectious Disease"/>
            <person name="Wu L."/>
            <person name="Ma J."/>
        </authorList>
    </citation>
    <scope>NUCLEOTIDE SEQUENCE [LARGE SCALE GENOMIC DNA]</scope>
    <source>
        <strain evidence="7">KCTC 22280</strain>
    </source>
</reference>
<evidence type="ECO:0000313" key="6">
    <source>
        <dbReference type="EMBL" id="GGY76271.1"/>
    </source>
</evidence>
<proteinExistence type="inferred from homology"/>